<dbReference type="PANTHER" id="PTHR37042:SF4">
    <property type="entry name" value="OUTER MEMBRANE PROTEIN RV1973"/>
    <property type="match status" value="1"/>
</dbReference>
<evidence type="ECO:0000256" key="1">
    <source>
        <dbReference type="ARBA" id="ARBA00004370"/>
    </source>
</evidence>
<comment type="subcellular location">
    <subcellularLocation>
        <location evidence="1">Membrane</location>
    </subcellularLocation>
</comment>
<evidence type="ECO:0000256" key="2">
    <source>
        <dbReference type="ARBA" id="ARBA00023136"/>
    </source>
</evidence>
<evidence type="ECO:0000256" key="4">
    <source>
        <dbReference type="SAM" id="Phobius"/>
    </source>
</evidence>
<gene>
    <name evidence="5" type="ORF">MU0102_001708</name>
</gene>
<feature type="transmembrane region" description="Helical" evidence="4">
    <location>
        <begin position="27"/>
        <end position="49"/>
    </location>
</feature>
<keyword evidence="4" id="KW-1133">Transmembrane helix</keyword>
<name>A0ABN9N8N7_9MYCO</name>
<protein>
    <submittedName>
        <fullName evidence="5">Mammalian cell entry protein</fullName>
    </submittedName>
</protein>
<sequence length="182" mass="19770">MADDADTPQPVTQTGTPARRGGTTHRVIAVAVVGLAGLVLTGALGWLGYRIQANQQAQEQREQFVQVARQAAVNLTTISYAQADSDVQRIIDATTGEFRDDFTQRSRPFVDVVQQAHSESEGTVTEAGLESVDGDRAEVLLAVAVRTTMAGNVVPEPRRWRMRISLQRTDDGPKVSNIVFIP</sequence>
<keyword evidence="6" id="KW-1185">Reference proteome</keyword>
<evidence type="ECO:0000313" key="6">
    <source>
        <dbReference type="Proteomes" id="UP001190464"/>
    </source>
</evidence>
<organism evidence="5 6">
    <name type="scientific">[Mycobacterium] holstebronense</name>
    <dbReference type="NCBI Taxonomy" id="3064288"/>
    <lineage>
        <taxon>Bacteria</taxon>
        <taxon>Bacillati</taxon>
        <taxon>Actinomycetota</taxon>
        <taxon>Actinomycetes</taxon>
        <taxon>Mycobacteriales</taxon>
        <taxon>Mycobacteriaceae</taxon>
        <taxon>Mycolicibacterium</taxon>
    </lineage>
</organism>
<accession>A0ABN9N8N7</accession>
<keyword evidence="2 4" id="KW-0472">Membrane</keyword>
<keyword evidence="4" id="KW-0812">Transmembrane</keyword>
<proteinExistence type="predicted"/>
<evidence type="ECO:0000313" key="5">
    <source>
        <dbReference type="EMBL" id="CAJ1502317.1"/>
    </source>
</evidence>
<reference evidence="5 6" key="1">
    <citation type="submission" date="2023-08" db="EMBL/GenBank/DDBJ databases">
        <authorList>
            <person name="Folkvardsen B D."/>
            <person name="Norman A."/>
        </authorList>
    </citation>
    <scope>NUCLEOTIDE SEQUENCE [LARGE SCALE GENOMIC DNA]</scope>
    <source>
        <strain evidence="5 6">Mu0102</strain>
    </source>
</reference>
<dbReference type="Proteomes" id="UP001190464">
    <property type="component" value="Chromosome"/>
</dbReference>
<dbReference type="EMBL" id="OY726398">
    <property type="protein sequence ID" value="CAJ1502317.1"/>
    <property type="molecule type" value="Genomic_DNA"/>
</dbReference>
<feature type="region of interest" description="Disordered" evidence="3">
    <location>
        <begin position="1"/>
        <end position="21"/>
    </location>
</feature>
<evidence type="ECO:0000256" key="3">
    <source>
        <dbReference type="SAM" id="MobiDB-lite"/>
    </source>
</evidence>
<dbReference type="PANTHER" id="PTHR37042">
    <property type="entry name" value="OUTER MEMBRANE PROTEIN RV1973"/>
    <property type="match status" value="1"/>
</dbReference>
<dbReference type="RefSeq" id="WP_308486458.1">
    <property type="nucleotide sequence ID" value="NZ_OY726398.1"/>
</dbReference>